<dbReference type="GO" id="GO:0005975">
    <property type="term" value="P:carbohydrate metabolic process"/>
    <property type="evidence" value="ECO:0007669"/>
    <property type="project" value="InterPro"/>
</dbReference>
<evidence type="ECO:0000259" key="8">
    <source>
        <dbReference type="Pfam" id="PF02879"/>
    </source>
</evidence>
<dbReference type="PANTHER" id="PTHR42946">
    <property type="entry name" value="PHOSPHOHEXOSE MUTASE"/>
    <property type="match status" value="1"/>
</dbReference>
<feature type="non-terminal residue" evidence="9">
    <location>
        <position position="312"/>
    </location>
</feature>
<dbReference type="PRINTS" id="PR00509">
    <property type="entry name" value="PGMPMM"/>
</dbReference>
<evidence type="ECO:0000256" key="5">
    <source>
        <dbReference type="ARBA" id="ARBA00022842"/>
    </source>
</evidence>
<dbReference type="InterPro" id="IPR005845">
    <property type="entry name" value="A-D-PHexomutase_a/b/a-II"/>
</dbReference>
<name>X1MRG5_9ZZZZ</name>
<dbReference type="Pfam" id="PF02878">
    <property type="entry name" value="PGM_PMM_I"/>
    <property type="match status" value="1"/>
</dbReference>
<evidence type="ECO:0000313" key="9">
    <source>
        <dbReference type="EMBL" id="GAI08949.1"/>
    </source>
</evidence>
<keyword evidence="4" id="KW-0479">Metal-binding</keyword>
<dbReference type="InterPro" id="IPR016066">
    <property type="entry name" value="A-D-PHexomutase_CS"/>
</dbReference>
<comment type="caution">
    <text evidence="9">The sequence shown here is derived from an EMBL/GenBank/DDBJ whole genome shotgun (WGS) entry which is preliminary data.</text>
</comment>
<comment type="similarity">
    <text evidence="2">Belongs to the phosphohexose mutase family.</text>
</comment>
<feature type="domain" description="Alpha-D-phosphohexomutase alpha/beta/alpha" evidence="7">
    <location>
        <begin position="4"/>
        <end position="138"/>
    </location>
</feature>
<sequence length="312" mass="34199">MEHLFGTDGIRGEVGKFPLTQEAVFAIGRTLGVWLKEQYPQQKTPLKILIGKDTRESGNELERALSEGAKFAGLQIKCVGVCPTPTVAYLTYTLGAHLGIAVSASHNPCSDNGIKFFDADGYKFLSFAERRIEEIFFGIFADKKIAFGDNSNSKLEDLKKQQDFIPLYLDFVKNILGGLKLSGLAVVVDCAFGSFSKIAPRVLRELGADVVAINSEPDGKNINVNCGTLYPQAMAEELMRHKADIGIAFDGDGDRVIVADEKGNILDGDYILAAIIGSGASSPLACRRVATWSMFTPNFIYFLQQHFELTWR</sequence>
<evidence type="ECO:0000256" key="6">
    <source>
        <dbReference type="ARBA" id="ARBA00023235"/>
    </source>
</evidence>
<accession>X1MRG5</accession>
<reference evidence="9" key="1">
    <citation type="journal article" date="2014" name="Front. Microbiol.">
        <title>High frequency of phylogenetically diverse reductive dehalogenase-homologous genes in deep subseafloor sedimentary metagenomes.</title>
        <authorList>
            <person name="Kawai M."/>
            <person name="Futagami T."/>
            <person name="Toyoda A."/>
            <person name="Takaki Y."/>
            <person name="Nishi S."/>
            <person name="Hori S."/>
            <person name="Arai W."/>
            <person name="Tsubouchi T."/>
            <person name="Morono Y."/>
            <person name="Uchiyama I."/>
            <person name="Ito T."/>
            <person name="Fujiyama A."/>
            <person name="Inagaki F."/>
            <person name="Takami H."/>
        </authorList>
    </citation>
    <scope>NUCLEOTIDE SEQUENCE</scope>
    <source>
        <strain evidence="9">Expedition CK06-06</strain>
    </source>
</reference>
<dbReference type="EMBL" id="BARV01008845">
    <property type="protein sequence ID" value="GAI08949.1"/>
    <property type="molecule type" value="Genomic_DNA"/>
</dbReference>
<organism evidence="9">
    <name type="scientific">marine sediment metagenome</name>
    <dbReference type="NCBI Taxonomy" id="412755"/>
    <lineage>
        <taxon>unclassified sequences</taxon>
        <taxon>metagenomes</taxon>
        <taxon>ecological metagenomes</taxon>
    </lineage>
</organism>
<dbReference type="Gene3D" id="3.40.120.10">
    <property type="entry name" value="Alpha-D-Glucose-1,6-Bisphosphate, subunit A, domain 3"/>
    <property type="match status" value="2"/>
</dbReference>
<dbReference type="GO" id="GO:0008966">
    <property type="term" value="F:phosphoglucosamine mutase activity"/>
    <property type="evidence" value="ECO:0007669"/>
    <property type="project" value="TreeGrafter"/>
</dbReference>
<dbReference type="GO" id="GO:0000287">
    <property type="term" value="F:magnesium ion binding"/>
    <property type="evidence" value="ECO:0007669"/>
    <property type="project" value="InterPro"/>
</dbReference>
<evidence type="ECO:0000256" key="2">
    <source>
        <dbReference type="ARBA" id="ARBA00010231"/>
    </source>
</evidence>
<dbReference type="InterPro" id="IPR005844">
    <property type="entry name" value="A-D-PHexomutase_a/b/a-I"/>
</dbReference>
<dbReference type="SUPFAM" id="SSF53738">
    <property type="entry name" value="Phosphoglucomutase, first 3 domains"/>
    <property type="match status" value="2"/>
</dbReference>
<dbReference type="Pfam" id="PF02879">
    <property type="entry name" value="PGM_PMM_II"/>
    <property type="match status" value="1"/>
</dbReference>
<dbReference type="AlphaFoldDB" id="X1MRG5"/>
<dbReference type="GO" id="GO:0005829">
    <property type="term" value="C:cytosol"/>
    <property type="evidence" value="ECO:0007669"/>
    <property type="project" value="TreeGrafter"/>
</dbReference>
<gene>
    <name evidence="9" type="ORF">S06H3_17650</name>
</gene>
<dbReference type="GO" id="GO:0004615">
    <property type="term" value="F:phosphomannomutase activity"/>
    <property type="evidence" value="ECO:0007669"/>
    <property type="project" value="TreeGrafter"/>
</dbReference>
<keyword evidence="5" id="KW-0460">Magnesium</keyword>
<keyword evidence="6" id="KW-0413">Isomerase</keyword>
<dbReference type="InterPro" id="IPR050060">
    <property type="entry name" value="Phosphoglucosamine_mutase"/>
</dbReference>
<feature type="domain" description="Alpha-D-phosphohexomutase alpha/beta/alpha" evidence="8">
    <location>
        <begin position="168"/>
        <end position="263"/>
    </location>
</feature>
<dbReference type="InterPro" id="IPR016055">
    <property type="entry name" value="A-D-PHexomutase_a/b/a-I/II/III"/>
</dbReference>
<proteinExistence type="inferred from homology"/>
<protein>
    <recommendedName>
        <fullName evidence="10">Alpha-D-phosphohexomutase alpha/beta/alpha domain-containing protein</fullName>
    </recommendedName>
</protein>
<dbReference type="PANTHER" id="PTHR42946:SF1">
    <property type="entry name" value="PHOSPHOGLUCOMUTASE (ALPHA-D-GLUCOSE-1,6-BISPHOSPHATE-DEPENDENT)"/>
    <property type="match status" value="1"/>
</dbReference>
<evidence type="ECO:0000259" key="7">
    <source>
        <dbReference type="Pfam" id="PF02878"/>
    </source>
</evidence>
<evidence type="ECO:0000256" key="3">
    <source>
        <dbReference type="ARBA" id="ARBA00022553"/>
    </source>
</evidence>
<keyword evidence="3" id="KW-0597">Phosphoprotein</keyword>
<dbReference type="GO" id="GO:0006048">
    <property type="term" value="P:UDP-N-acetylglucosamine biosynthetic process"/>
    <property type="evidence" value="ECO:0007669"/>
    <property type="project" value="TreeGrafter"/>
</dbReference>
<dbReference type="FunFam" id="3.40.120.10:FF:000001">
    <property type="entry name" value="Phosphoglucosamine mutase"/>
    <property type="match status" value="1"/>
</dbReference>
<evidence type="ECO:0000256" key="4">
    <source>
        <dbReference type="ARBA" id="ARBA00022723"/>
    </source>
</evidence>
<dbReference type="FunFam" id="3.40.120.10:FF:000003">
    <property type="entry name" value="Phosphoglucosamine mutase"/>
    <property type="match status" value="1"/>
</dbReference>
<dbReference type="GO" id="GO:0009252">
    <property type="term" value="P:peptidoglycan biosynthetic process"/>
    <property type="evidence" value="ECO:0007669"/>
    <property type="project" value="TreeGrafter"/>
</dbReference>
<dbReference type="PROSITE" id="PS00710">
    <property type="entry name" value="PGM_PMM"/>
    <property type="match status" value="1"/>
</dbReference>
<dbReference type="InterPro" id="IPR005841">
    <property type="entry name" value="Alpha-D-phosphohexomutase_SF"/>
</dbReference>
<evidence type="ECO:0000256" key="1">
    <source>
        <dbReference type="ARBA" id="ARBA00001946"/>
    </source>
</evidence>
<comment type="cofactor">
    <cofactor evidence="1">
        <name>Mg(2+)</name>
        <dbReference type="ChEBI" id="CHEBI:18420"/>
    </cofactor>
</comment>
<evidence type="ECO:0008006" key="10">
    <source>
        <dbReference type="Google" id="ProtNLM"/>
    </source>
</evidence>